<dbReference type="PANTHER" id="PTHR33446:SF2">
    <property type="entry name" value="PROTEIN TONB"/>
    <property type="match status" value="1"/>
</dbReference>
<dbReference type="PROSITE" id="PS52015">
    <property type="entry name" value="TONB_CTD"/>
    <property type="match status" value="1"/>
</dbReference>
<dbReference type="SUPFAM" id="SSF74653">
    <property type="entry name" value="TolA/TonB C-terminal domain"/>
    <property type="match status" value="1"/>
</dbReference>
<comment type="caution">
    <text evidence="13">The sequence shown here is derived from an EMBL/GenBank/DDBJ whole genome shotgun (WGS) entry which is preliminary data.</text>
</comment>
<keyword evidence="4 10" id="KW-1003">Cell membrane</keyword>
<dbReference type="Gene3D" id="3.30.1150.10">
    <property type="match status" value="1"/>
</dbReference>
<dbReference type="EMBL" id="FCOJ02000025">
    <property type="protein sequence ID" value="SAK66288.1"/>
    <property type="molecule type" value="Genomic_DNA"/>
</dbReference>
<keyword evidence="10" id="KW-0735">Signal-anchor</keyword>
<dbReference type="AlphaFoldDB" id="A0A158B887"/>
<dbReference type="InterPro" id="IPR037682">
    <property type="entry name" value="TonB_C"/>
</dbReference>
<evidence type="ECO:0000256" key="5">
    <source>
        <dbReference type="ARBA" id="ARBA00022519"/>
    </source>
</evidence>
<comment type="function">
    <text evidence="10">Interacts with outer membrane receptor proteins that carry out high-affinity binding and energy dependent uptake into the periplasmic space of specific substrates. It could act to transduce energy from the cytoplasmic membrane to specific energy-requiring processes in the outer membrane, resulting in the release into the periplasm of ligands bound by these outer membrane proteins.</text>
</comment>
<evidence type="ECO:0000256" key="6">
    <source>
        <dbReference type="ARBA" id="ARBA00022692"/>
    </source>
</evidence>
<dbReference type="InterPro" id="IPR051045">
    <property type="entry name" value="TonB-dependent_transducer"/>
</dbReference>
<feature type="transmembrane region" description="Helical" evidence="10">
    <location>
        <begin position="23"/>
        <end position="42"/>
    </location>
</feature>
<evidence type="ECO:0000256" key="2">
    <source>
        <dbReference type="ARBA" id="ARBA00006555"/>
    </source>
</evidence>
<evidence type="ECO:0000313" key="13">
    <source>
        <dbReference type="EMBL" id="SAK66288.1"/>
    </source>
</evidence>
<keyword evidence="8 10" id="KW-1133">Transmembrane helix</keyword>
<gene>
    <name evidence="13" type="ORF">AWB82_03711</name>
</gene>
<keyword evidence="5 10" id="KW-0997">Cell inner membrane</keyword>
<feature type="compositionally biased region" description="Pro residues" evidence="11">
    <location>
        <begin position="68"/>
        <end position="97"/>
    </location>
</feature>
<dbReference type="PRINTS" id="PR01374">
    <property type="entry name" value="TONBPROTEIN"/>
</dbReference>
<organism evidence="13 14">
    <name type="scientific">Caballeronia glebae</name>
    <dbReference type="NCBI Taxonomy" id="1777143"/>
    <lineage>
        <taxon>Bacteria</taxon>
        <taxon>Pseudomonadati</taxon>
        <taxon>Pseudomonadota</taxon>
        <taxon>Betaproteobacteria</taxon>
        <taxon>Burkholderiales</taxon>
        <taxon>Burkholderiaceae</taxon>
        <taxon>Caballeronia</taxon>
    </lineage>
</organism>
<dbReference type="NCBIfam" id="TIGR01352">
    <property type="entry name" value="tonB_Cterm"/>
    <property type="match status" value="1"/>
</dbReference>
<dbReference type="Proteomes" id="UP000054596">
    <property type="component" value="Unassembled WGS sequence"/>
</dbReference>
<reference evidence="13" key="1">
    <citation type="submission" date="2016-01" db="EMBL/GenBank/DDBJ databases">
        <authorList>
            <person name="Peeters C."/>
        </authorList>
    </citation>
    <scope>NUCLEOTIDE SEQUENCE [LARGE SCALE GENOMIC DNA]</scope>
    <source>
        <strain evidence="13">LMG 29325</strain>
    </source>
</reference>
<dbReference type="GO" id="GO:0015031">
    <property type="term" value="P:protein transport"/>
    <property type="evidence" value="ECO:0007669"/>
    <property type="project" value="UniProtKB-UniRule"/>
</dbReference>
<evidence type="ECO:0000256" key="3">
    <source>
        <dbReference type="ARBA" id="ARBA00022448"/>
    </source>
</evidence>
<evidence type="ECO:0000256" key="10">
    <source>
        <dbReference type="RuleBase" id="RU362123"/>
    </source>
</evidence>
<evidence type="ECO:0000256" key="9">
    <source>
        <dbReference type="ARBA" id="ARBA00023136"/>
    </source>
</evidence>
<keyword evidence="9 10" id="KW-0472">Membrane</keyword>
<evidence type="ECO:0000313" key="14">
    <source>
        <dbReference type="Proteomes" id="UP000054596"/>
    </source>
</evidence>
<accession>A0A158B887</accession>
<keyword evidence="7 10" id="KW-0653">Protein transport</keyword>
<evidence type="ECO:0000256" key="8">
    <source>
        <dbReference type="ARBA" id="ARBA00022989"/>
    </source>
</evidence>
<keyword evidence="3 10" id="KW-0813">Transport</keyword>
<dbReference type="GO" id="GO:0098797">
    <property type="term" value="C:plasma membrane protein complex"/>
    <property type="evidence" value="ECO:0007669"/>
    <property type="project" value="TreeGrafter"/>
</dbReference>
<dbReference type="OrthoDB" id="9792439at2"/>
<keyword evidence="14" id="KW-1185">Reference proteome</keyword>
<evidence type="ECO:0000256" key="11">
    <source>
        <dbReference type="SAM" id="MobiDB-lite"/>
    </source>
</evidence>
<evidence type="ECO:0000256" key="1">
    <source>
        <dbReference type="ARBA" id="ARBA00004383"/>
    </source>
</evidence>
<sequence>MQSPTTTPAAFQSAPAANVNPRVIAACVAVLAIHAALLAVALTMRNAPLPRPIVAKSITAQLISETPQPAPQPVAVETPPPPKPVPKPVPKPQPTPKVKPKIEPKPTPMPVTEAPSQIAAPAPEPTPPAPPAPAQPAPPPAAPAIGKPSMDLAAPKNVAHLSCNIAQPDYPAMAKRRGETGTAVIRLTVGLSGKIENATLQKSSGSSRLDDAALEAVRGSACSPYKENGEAIRASATVPFVFSLND</sequence>
<proteinExistence type="inferred from homology"/>
<evidence type="ECO:0000256" key="7">
    <source>
        <dbReference type="ARBA" id="ARBA00022927"/>
    </source>
</evidence>
<name>A0A158B887_9BURK</name>
<dbReference type="GO" id="GO:0030288">
    <property type="term" value="C:outer membrane-bounded periplasmic space"/>
    <property type="evidence" value="ECO:0007669"/>
    <property type="project" value="InterPro"/>
</dbReference>
<dbReference type="RefSeq" id="WP_086969681.1">
    <property type="nucleotide sequence ID" value="NZ_FCOJ02000025.1"/>
</dbReference>
<dbReference type="InterPro" id="IPR006260">
    <property type="entry name" value="TonB/TolA_C"/>
</dbReference>
<keyword evidence="6 10" id="KW-0812">Transmembrane</keyword>
<feature type="region of interest" description="Disordered" evidence="11">
    <location>
        <begin position="66"/>
        <end position="149"/>
    </location>
</feature>
<dbReference type="GO" id="GO:0055085">
    <property type="term" value="P:transmembrane transport"/>
    <property type="evidence" value="ECO:0007669"/>
    <property type="project" value="InterPro"/>
</dbReference>
<dbReference type="GO" id="GO:0015891">
    <property type="term" value="P:siderophore transport"/>
    <property type="evidence" value="ECO:0007669"/>
    <property type="project" value="InterPro"/>
</dbReference>
<dbReference type="InterPro" id="IPR003538">
    <property type="entry name" value="TonB"/>
</dbReference>
<protein>
    <recommendedName>
        <fullName evidence="10">Protein TonB</fullName>
    </recommendedName>
</protein>
<dbReference type="PANTHER" id="PTHR33446">
    <property type="entry name" value="PROTEIN TONB-RELATED"/>
    <property type="match status" value="1"/>
</dbReference>
<comment type="subcellular location">
    <subcellularLocation>
        <location evidence="1 10">Cell inner membrane</location>
        <topology evidence="1 10">Single-pass membrane protein</topology>
        <orientation evidence="1 10">Periplasmic side</orientation>
    </subcellularLocation>
</comment>
<comment type="similarity">
    <text evidence="2 10">Belongs to the TonB family.</text>
</comment>
<feature type="domain" description="TonB C-terminal" evidence="12">
    <location>
        <begin position="155"/>
        <end position="246"/>
    </location>
</feature>
<evidence type="ECO:0000259" key="12">
    <source>
        <dbReference type="PROSITE" id="PS52015"/>
    </source>
</evidence>
<dbReference type="STRING" id="1777143.AWB82_03711"/>
<feature type="compositionally biased region" description="Pro residues" evidence="11">
    <location>
        <begin position="122"/>
        <end position="142"/>
    </location>
</feature>
<dbReference type="GO" id="GO:0031992">
    <property type="term" value="F:energy transducer activity"/>
    <property type="evidence" value="ECO:0007669"/>
    <property type="project" value="InterPro"/>
</dbReference>
<evidence type="ECO:0000256" key="4">
    <source>
        <dbReference type="ARBA" id="ARBA00022475"/>
    </source>
</evidence>
<dbReference type="Pfam" id="PF03544">
    <property type="entry name" value="TonB_C"/>
    <property type="match status" value="1"/>
</dbReference>